<organism evidence="2 3">
    <name type="scientific">Megasphaera hutchinsoni</name>
    <dbReference type="NCBI Taxonomy" id="1588748"/>
    <lineage>
        <taxon>Bacteria</taxon>
        <taxon>Bacillati</taxon>
        <taxon>Bacillota</taxon>
        <taxon>Negativicutes</taxon>
        <taxon>Veillonellales</taxon>
        <taxon>Veillonellaceae</taxon>
        <taxon>Megasphaera</taxon>
    </lineage>
</organism>
<comment type="caution">
    <text evidence="2">The sequence shown here is derived from an EMBL/GenBank/DDBJ whole genome shotgun (WGS) entry which is preliminary data.</text>
</comment>
<gene>
    <name evidence="2" type="ORF">HMPREF3182_01030</name>
</gene>
<proteinExistence type="predicted"/>
<dbReference type="EMBL" id="LSDT01000044">
    <property type="protein sequence ID" value="KXB90610.1"/>
    <property type="molecule type" value="Genomic_DNA"/>
</dbReference>
<keyword evidence="1" id="KW-1133">Transmembrane helix</keyword>
<evidence type="ECO:0008006" key="4">
    <source>
        <dbReference type="Google" id="ProtNLM"/>
    </source>
</evidence>
<dbReference type="PATRIC" id="fig|1588748.3.peg.992"/>
<keyword evidence="1" id="KW-0472">Membrane</keyword>
<name>A0A134CEK7_9FIRM</name>
<reference evidence="3" key="1">
    <citation type="submission" date="2016-01" db="EMBL/GenBank/DDBJ databases">
        <authorList>
            <person name="Mitreva M."/>
            <person name="Pepin K.H."/>
            <person name="Mihindukulasuriya K.A."/>
            <person name="Fulton R."/>
            <person name="Fronick C."/>
            <person name="O'Laughlin M."/>
            <person name="Miner T."/>
            <person name="Herter B."/>
            <person name="Rosa B.A."/>
            <person name="Cordes M."/>
            <person name="Tomlinson C."/>
            <person name="Wollam A."/>
            <person name="Palsikar V.B."/>
            <person name="Mardis E.R."/>
            <person name="Wilson R.K."/>
        </authorList>
    </citation>
    <scope>NUCLEOTIDE SEQUENCE [LARGE SCALE GENOMIC DNA]</scope>
    <source>
        <strain evidence="3">KA00182</strain>
    </source>
</reference>
<dbReference type="GO" id="GO:0022857">
    <property type="term" value="F:transmembrane transporter activity"/>
    <property type="evidence" value="ECO:0007669"/>
    <property type="project" value="InterPro"/>
</dbReference>
<dbReference type="Gene3D" id="1.10.1760.20">
    <property type="match status" value="1"/>
</dbReference>
<keyword evidence="1" id="KW-0812">Transmembrane</keyword>
<evidence type="ECO:0000313" key="3">
    <source>
        <dbReference type="Proteomes" id="UP000070160"/>
    </source>
</evidence>
<feature type="transmembrane region" description="Helical" evidence="1">
    <location>
        <begin position="113"/>
        <end position="134"/>
    </location>
</feature>
<protein>
    <recommendedName>
        <fullName evidence="4">ECF transporter S component</fullName>
    </recommendedName>
</protein>
<dbReference type="Proteomes" id="UP000070160">
    <property type="component" value="Unassembled WGS sequence"/>
</dbReference>
<dbReference type="AlphaFoldDB" id="A0A134CEK7"/>
<evidence type="ECO:0000256" key="1">
    <source>
        <dbReference type="SAM" id="Phobius"/>
    </source>
</evidence>
<keyword evidence="3" id="KW-1185">Reference proteome</keyword>
<feature type="transmembrane region" description="Helical" evidence="1">
    <location>
        <begin position="41"/>
        <end position="62"/>
    </location>
</feature>
<accession>A0A134CEK7</accession>
<feature type="transmembrane region" description="Helical" evidence="1">
    <location>
        <begin position="74"/>
        <end position="101"/>
    </location>
</feature>
<sequence>MFDYNDLYLYKNENGGKRMNKYSGDSFTVPVKKALFTTQELTIIGMLAGITVLLGVTGYGFIPLPMMKATILHVPVIIGAVLAGPRVGIMVGFLFGCFSIIQAITSPVVLSFALLNPLISILPRILIAVGAYYTYVGIRKLIRQNLLSLAIAGFIGSAINTIGVMGGIFLLYAKHFAEVRHIPVAHVADIIIGICAMNGLPEALISAFITASVVTVLQRVVRK</sequence>
<dbReference type="InterPro" id="IPR024529">
    <property type="entry name" value="ECF_trnsprt_substrate-spec"/>
</dbReference>
<dbReference type="STRING" id="1588748.HMPREF3182_01030"/>
<dbReference type="Pfam" id="PF12822">
    <property type="entry name" value="ECF_trnsprt"/>
    <property type="match status" value="1"/>
</dbReference>
<evidence type="ECO:0000313" key="2">
    <source>
        <dbReference type="EMBL" id="KXB90610.1"/>
    </source>
</evidence>
<feature type="transmembrane region" description="Helical" evidence="1">
    <location>
        <begin position="190"/>
        <end position="217"/>
    </location>
</feature>
<feature type="transmembrane region" description="Helical" evidence="1">
    <location>
        <begin position="146"/>
        <end position="170"/>
    </location>
</feature>